<dbReference type="GO" id="GO:0003700">
    <property type="term" value="F:DNA-binding transcription factor activity"/>
    <property type="evidence" value="ECO:0007669"/>
    <property type="project" value="TreeGrafter"/>
</dbReference>
<name>A0A968KWD9_9SPIO</name>
<dbReference type="Gene3D" id="3.40.50.2300">
    <property type="match status" value="2"/>
</dbReference>
<sequence>MKEKLRGIKAIAHEAGVAISTVSCVLNNTGRISVETRERILQIAKELNYEPSFVAQSLKRKRTRVVGLFISNEVSEFYSKLIRGINEGLSSEGYEFVVCHGAKAQRFLGEGFLDGVIVFDSIIGEREITQVASAGKPVLLLDRTISAKGVSTLLLDNMKGVADAMAHLVEQGHQEIHCVTGSLNQFYMEERMRAVRHFLQEHQSVVVHWHTSSLEEQSGYRVAKSIYVRAFRRPLVFFVFNDQTALGIYDYARRNDLEVGKDIIIVGCDGLSIGRYLYPHLSSVAFDIDLWGRRSASIMINQLLQIDSSPVRELFPMKLIVGASSLREDLTQRMRV</sequence>
<evidence type="ECO:0000256" key="3">
    <source>
        <dbReference type="ARBA" id="ARBA00023125"/>
    </source>
</evidence>
<keyword evidence="7" id="KW-1185">Reference proteome</keyword>
<dbReference type="EMBL" id="JAATLM010000001">
    <property type="protein sequence ID" value="NIZ69097.1"/>
    <property type="molecule type" value="Genomic_DNA"/>
</dbReference>
<evidence type="ECO:0000313" key="7">
    <source>
        <dbReference type="Proteomes" id="UP000778951"/>
    </source>
</evidence>
<comment type="caution">
    <text evidence="6">The sequence shown here is derived from an EMBL/GenBank/DDBJ whole genome shotgun (WGS) entry which is preliminary data.</text>
</comment>
<dbReference type="SMART" id="SM00354">
    <property type="entry name" value="HTH_LACI"/>
    <property type="match status" value="1"/>
</dbReference>
<evidence type="ECO:0000313" key="6">
    <source>
        <dbReference type="EMBL" id="NIZ69097.1"/>
    </source>
</evidence>
<proteinExistence type="predicted"/>
<keyword evidence="2" id="KW-0805">Transcription regulation</keyword>
<evidence type="ECO:0000259" key="5">
    <source>
        <dbReference type="PROSITE" id="PS50932"/>
    </source>
</evidence>
<dbReference type="CDD" id="cd01392">
    <property type="entry name" value="HTH_LacI"/>
    <property type="match status" value="1"/>
</dbReference>
<dbReference type="PROSITE" id="PS50932">
    <property type="entry name" value="HTH_LACI_2"/>
    <property type="match status" value="1"/>
</dbReference>
<dbReference type="Gene3D" id="1.10.260.40">
    <property type="entry name" value="lambda repressor-like DNA-binding domains"/>
    <property type="match status" value="1"/>
</dbReference>
<feature type="domain" description="HTH lacI-type" evidence="5">
    <location>
        <begin position="6"/>
        <end position="60"/>
    </location>
</feature>
<dbReference type="SUPFAM" id="SSF47413">
    <property type="entry name" value="lambda repressor-like DNA-binding domains"/>
    <property type="match status" value="1"/>
</dbReference>
<dbReference type="SUPFAM" id="SSF53822">
    <property type="entry name" value="Periplasmic binding protein-like I"/>
    <property type="match status" value="1"/>
</dbReference>
<dbReference type="RefSeq" id="WP_167695198.1">
    <property type="nucleotide sequence ID" value="NZ_CP118181.1"/>
</dbReference>
<organism evidence="6 7">
    <name type="scientific">Entomospira culicis</name>
    <dbReference type="NCBI Taxonomy" id="2719989"/>
    <lineage>
        <taxon>Bacteria</taxon>
        <taxon>Pseudomonadati</taxon>
        <taxon>Spirochaetota</taxon>
        <taxon>Spirochaetia</taxon>
        <taxon>Spirochaetales</taxon>
        <taxon>Spirochaetaceae</taxon>
        <taxon>Entomospira</taxon>
    </lineage>
</organism>
<keyword evidence="3" id="KW-0238">DNA-binding</keyword>
<dbReference type="InterPro" id="IPR046335">
    <property type="entry name" value="LacI/GalR-like_sensor"/>
</dbReference>
<dbReference type="AlphaFoldDB" id="A0A968KWD9"/>
<keyword evidence="4" id="KW-0804">Transcription</keyword>
<dbReference type="CDD" id="cd06267">
    <property type="entry name" value="PBP1_LacI_sugar_binding-like"/>
    <property type="match status" value="1"/>
</dbReference>
<dbReference type="InterPro" id="IPR028082">
    <property type="entry name" value="Peripla_BP_I"/>
</dbReference>
<dbReference type="GO" id="GO:0000976">
    <property type="term" value="F:transcription cis-regulatory region binding"/>
    <property type="evidence" value="ECO:0007669"/>
    <property type="project" value="TreeGrafter"/>
</dbReference>
<evidence type="ECO:0000256" key="4">
    <source>
        <dbReference type="ARBA" id="ARBA00023163"/>
    </source>
</evidence>
<dbReference type="PANTHER" id="PTHR30146:SF148">
    <property type="entry name" value="HTH-TYPE TRANSCRIPTIONAL REPRESSOR PURR-RELATED"/>
    <property type="match status" value="1"/>
</dbReference>
<dbReference type="Pfam" id="PF00356">
    <property type="entry name" value="LacI"/>
    <property type="match status" value="1"/>
</dbReference>
<dbReference type="InterPro" id="IPR000843">
    <property type="entry name" value="HTH_LacI"/>
</dbReference>
<keyword evidence="1" id="KW-0678">Repressor</keyword>
<dbReference type="Pfam" id="PF13377">
    <property type="entry name" value="Peripla_BP_3"/>
    <property type="match status" value="1"/>
</dbReference>
<reference evidence="6" key="1">
    <citation type="submission" date="2020-03" db="EMBL/GenBank/DDBJ databases">
        <title>Spirochaetal bacteria isolated from arthropods constitute a novel genus Entomospira genus novum within the order Spirochaetales.</title>
        <authorList>
            <person name="Grana-Miraglia L."/>
            <person name="Sikutova S."/>
            <person name="Fingerle V."/>
            <person name="Sing A."/>
            <person name="Castillo-Ramirez S."/>
            <person name="Margos G."/>
            <person name="Rudolf I."/>
        </authorList>
    </citation>
    <scope>NUCLEOTIDE SEQUENCE</scope>
    <source>
        <strain evidence="6">BR149</strain>
    </source>
</reference>
<evidence type="ECO:0000256" key="2">
    <source>
        <dbReference type="ARBA" id="ARBA00023015"/>
    </source>
</evidence>
<gene>
    <name evidence="6" type="ORF">HCT48_02575</name>
</gene>
<protein>
    <submittedName>
        <fullName evidence="6">LacI family transcriptional regulator</fullName>
    </submittedName>
</protein>
<evidence type="ECO:0000256" key="1">
    <source>
        <dbReference type="ARBA" id="ARBA00022491"/>
    </source>
</evidence>
<dbReference type="Proteomes" id="UP000778951">
    <property type="component" value="Unassembled WGS sequence"/>
</dbReference>
<dbReference type="InterPro" id="IPR010982">
    <property type="entry name" value="Lambda_DNA-bd_dom_sf"/>
</dbReference>
<dbReference type="PANTHER" id="PTHR30146">
    <property type="entry name" value="LACI-RELATED TRANSCRIPTIONAL REPRESSOR"/>
    <property type="match status" value="1"/>
</dbReference>
<accession>A0A968KWD9</accession>